<dbReference type="CDD" id="cd02440">
    <property type="entry name" value="AdoMet_MTases"/>
    <property type="match status" value="1"/>
</dbReference>
<reference evidence="2" key="2">
    <citation type="journal article" date="2020" name="Microorganisms">
        <title>Osmotic Adaptation and Compatible Solute Biosynthesis of Phototrophic Bacteria as Revealed from Genome Analyses.</title>
        <authorList>
            <person name="Imhoff J.F."/>
            <person name="Rahn T."/>
            <person name="Kunzel S."/>
            <person name="Keller A."/>
            <person name="Neulinger S.C."/>
        </authorList>
    </citation>
    <scope>NUCLEOTIDE SEQUENCE</scope>
    <source>
        <strain evidence="2">DSM 11080</strain>
    </source>
</reference>
<keyword evidence="3" id="KW-1185">Reference proteome</keyword>
<accession>A0AAJ0U159</accession>
<dbReference type="GO" id="GO:0008757">
    <property type="term" value="F:S-adenosylmethionine-dependent methyltransferase activity"/>
    <property type="evidence" value="ECO:0007669"/>
    <property type="project" value="InterPro"/>
</dbReference>
<feature type="domain" description="Methyltransferase type 11" evidence="1">
    <location>
        <begin position="55"/>
        <end position="151"/>
    </location>
</feature>
<name>A0AAJ0U159_9GAMM</name>
<comment type="caution">
    <text evidence="2">The sequence shown here is derived from an EMBL/GenBank/DDBJ whole genome shotgun (WGS) entry which is preliminary data.</text>
</comment>
<evidence type="ECO:0000313" key="2">
    <source>
        <dbReference type="EMBL" id="MBK1703365.1"/>
    </source>
</evidence>
<evidence type="ECO:0000259" key="1">
    <source>
        <dbReference type="Pfam" id="PF08241"/>
    </source>
</evidence>
<evidence type="ECO:0000313" key="3">
    <source>
        <dbReference type="Proteomes" id="UP001296776"/>
    </source>
</evidence>
<dbReference type="InterPro" id="IPR013216">
    <property type="entry name" value="Methyltransf_11"/>
</dbReference>
<protein>
    <recommendedName>
        <fullName evidence="1">Methyltransferase type 11 domain-containing protein</fullName>
    </recommendedName>
</protein>
<dbReference type="InterPro" id="IPR029063">
    <property type="entry name" value="SAM-dependent_MTases_sf"/>
</dbReference>
<dbReference type="AlphaFoldDB" id="A0AAJ0U159"/>
<dbReference type="SUPFAM" id="SSF53335">
    <property type="entry name" value="S-adenosyl-L-methionine-dependent methyltransferases"/>
    <property type="match status" value="1"/>
</dbReference>
<dbReference type="Pfam" id="PF08241">
    <property type="entry name" value="Methyltransf_11"/>
    <property type="match status" value="1"/>
</dbReference>
<dbReference type="Gene3D" id="3.40.50.150">
    <property type="entry name" value="Vaccinia Virus protein VP39"/>
    <property type="match status" value="1"/>
</dbReference>
<proteinExistence type="predicted"/>
<reference evidence="2" key="1">
    <citation type="submission" date="2017-08" db="EMBL/GenBank/DDBJ databases">
        <authorList>
            <person name="Imhoff J.F."/>
            <person name="Rahn T."/>
            <person name="Kuenzel S."/>
            <person name="Neulinger S.C."/>
        </authorList>
    </citation>
    <scope>NUCLEOTIDE SEQUENCE</scope>
    <source>
        <strain evidence="2">DSM 11080</strain>
    </source>
</reference>
<organism evidence="2 3">
    <name type="scientific">Halochromatium glycolicum</name>
    <dbReference type="NCBI Taxonomy" id="85075"/>
    <lineage>
        <taxon>Bacteria</taxon>
        <taxon>Pseudomonadati</taxon>
        <taxon>Pseudomonadota</taxon>
        <taxon>Gammaproteobacteria</taxon>
        <taxon>Chromatiales</taxon>
        <taxon>Chromatiaceae</taxon>
        <taxon>Halochromatium</taxon>
    </lineage>
</organism>
<sequence length="232" mass="25918">MATDSAMTGEQFSTLYRQWAARGNHLYPSEFVVRTLLGTYPRHTFGGGWEGRAVLDLGFGDGRNFPLLLNAGARVAGVEVAEDIVALARERFADAPVDLRVGTNARIPFDDQAFDAVLACHSCYYLEVDDRFDDNLAEIARVLRPGGHLIFSVPHTDNFIFRDAKAIDRHTFKIAADPYASRNGTRLAGFADRGDLELALYRHFANVRLGFQDDDFYGIRVAFHFGVAQRRV</sequence>
<dbReference type="PANTHER" id="PTHR43464">
    <property type="entry name" value="METHYLTRANSFERASE"/>
    <property type="match status" value="1"/>
</dbReference>
<dbReference type="EMBL" id="NRSJ01000002">
    <property type="protein sequence ID" value="MBK1703365.1"/>
    <property type="molecule type" value="Genomic_DNA"/>
</dbReference>
<dbReference type="Proteomes" id="UP001296776">
    <property type="component" value="Unassembled WGS sequence"/>
</dbReference>
<gene>
    <name evidence="2" type="ORF">CKO40_02065</name>
</gene>